<gene>
    <name evidence="17" type="ORF">V565_136680</name>
</gene>
<keyword evidence="11" id="KW-0995">Kinetochore</keyword>
<evidence type="ECO:0000256" key="10">
    <source>
        <dbReference type="ARBA" id="ARBA00022776"/>
    </source>
</evidence>
<keyword evidence="12" id="KW-0206">Cytoskeleton</keyword>
<dbReference type="PANTHER" id="PTHR28222:SF1">
    <property type="entry name" value="DASH COMPLEX SUBUNIT DAD4"/>
    <property type="match status" value="1"/>
</dbReference>
<protein>
    <recommendedName>
        <fullName evidence="5">DASH complex subunit DAD4</fullName>
    </recommendedName>
    <alternativeName>
        <fullName evidence="16">Outer kinetochore protein DAD4</fullName>
    </alternativeName>
</protein>
<dbReference type="GO" id="GO:0051301">
    <property type="term" value="P:cell division"/>
    <property type="evidence" value="ECO:0007669"/>
    <property type="project" value="UniProtKB-KW"/>
</dbReference>
<keyword evidence="14" id="KW-0131">Cell cycle</keyword>
<keyword evidence="9" id="KW-0493">Microtubule</keyword>
<evidence type="ECO:0000256" key="3">
    <source>
        <dbReference type="ARBA" id="ARBA00004629"/>
    </source>
</evidence>
<evidence type="ECO:0000313" key="18">
    <source>
        <dbReference type="Proteomes" id="UP000027456"/>
    </source>
</evidence>
<comment type="similarity">
    <text evidence="4">Belongs to the DASH complex DAD4 family.</text>
</comment>
<comment type="caution">
    <text evidence="17">The sequence shown here is derived from an EMBL/GenBank/DDBJ whole genome shotgun (WGS) entry which is preliminary data.</text>
</comment>
<evidence type="ECO:0000256" key="4">
    <source>
        <dbReference type="ARBA" id="ARBA00009754"/>
    </source>
</evidence>
<dbReference type="InterPro" id="IPR013959">
    <property type="entry name" value="DASH_Dad4"/>
</dbReference>
<evidence type="ECO:0000256" key="11">
    <source>
        <dbReference type="ARBA" id="ARBA00022838"/>
    </source>
</evidence>
<evidence type="ECO:0000256" key="2">
    <source>
        <dbReference type="ARBA" id="ARBA00004186"/>
    </source>
</evidence>
<dbReference type="EMBL" id="AZST01000598">
    <property type="protein sequence ID" value="KEP48007.1"/>
    <property type="molecule type" value="Genomic_DNA"/>
</dbReference>
<evidence type="ECO:0000256" key="7">
    <source>
        <dbReference type="ARBA" id="ARBA00022490"/>
    </source>
</evidence>
<keyword evidence="8" id="KW-0132">Cell division</keyword>
<keyword evidence="18" id="KW-1185">Reference proteome</keyword>
<accession>A0A074SD78</accession>
<keyword evidence="6" id="KW-0158">Chromosome</keyword>
<dbReference type="PANTHER" id="PTHR28222">
    <property type="entry name" value="DASH COMPLEX SUBUNIT DAD4"/>
    <property type="match status" value="1"/>
</dbReference>
<evidence type="ECO:0000256" key="12">
    <source>
        <dbReference type="ARBA" id="ARBA00023212"/>
    </source>
</evidence>
<keyword evidence="13" id="KW-0539">Nucleus</keyword>
<dbReference type="STRING" id="1423351.A0A074SD78"/>
<organism evidence="17 18">
    <name type="scientific">Rhizoctonia solani 123E</name>
    <dbReference type="NCBI Taxonomy" id="1423351"/>
    <lineage>
        <taxon>Eukaryota</taxon>
        <taxon>Fungi</taxon>
        <taxon>Dikarya</taxon>
        <taxon>Basidiomycota</taxon>
        <taxon>Agaricomycotina</taxon>
        <taxon>Agaricomycetes</taxon>
        <taxon>Cantharellales</taxon>
        <taxon>Ceratobasidiaceae</taxon>
        <taxon>Rhizoctonia</taxon>
    </lineage>
</organism>
<evidence type="ECO:0000256" key="6">
    <source>
        <dbReference type="ARBA" id="ARBA00022454"/>
    </source>
</evidence>
<evidence type="ECO:0000256" key="5">
    <source>
        <dbReference type="ARBA" id="ARBA00020259"/>
    </source>
</evidence>
<name>A0A074SD78_9AGAM</name>
<keyword evidence="10" id="KW-0498">Mitosis</keyword>
<comment type="subcellular location">
    <subcellularLocation>
        <location evidence="3">Chromosome</location>
        <location evidence="3">Centromere</location>
        <location evidence="3">Kinetochore</location>
    </subcellularLocation>
    <subcellularLocation>
        <location evidence="2">Cytoplasm</location>
        <location evidence="2">Cytoskeleton</location>
        <location evidence="2">Spindle</location>
    </subcellularLocation>
    <subcellularLocation>
        <location evidence="1">Nucleus</location>
    </subcellularLocation>
</comment>
<evidence type="ECO:0000256" key="16">
    <source>
        <dbReference type="ARBA" id="ARBA00030569"/>
    </source>
</evidence>
<evidence type="ECO:0000256" key="9">
    <source>
        <dbReference type="ARBA" id="ARBA00022701"/>
    </source>
</evidence>
<evidence type="ECO:0000256" key="14">
    <source>
        <dbReference type="ARBA" id="ARBA00023306"/>
    </source>
</evidence>
<dbReference type="HOGENOM" id="CLU_177920_1_1_1"/>
<evidence type="ECO:0000256" key="15">
    <source>
        <dbReference type="ARBA" id="ARBA00023328"/>
    </source>
</evidence>
<dbReference type="Proteomes" id="UP000027456">
    <property type="component" value="Unassembled WGS sequence"/>
</dbReference>
<dbReference type="AlphaFoldDB" id="A0A074SD78"/>
<dbReference type="GO" id="GO:0008608">
    <property type="term" value="P:attachment of spindle microtubules to kinetochore"/>
    <property type="evidence" value="ECO:0007669"/>
    <property type="project" value="InterPro"/>
</dbReference>
<dbReference type="GO" id="GO:0005874">
    <property type="term" value="C:microtubule"/>
    <property type="evidence" value="ECO:0007669"/>
    <property type="project" value="UniProtKB-KW"/>
</dbReference>
<evidence type="ECO:0000313" key="17">
    <source>
        <dbReference type="EMBL" id="KEP48007.1"/>
    </source>
</evidence>
<reference evidence="17 18" key="1">
    <citation type="submission" date="2013-12" db="EMBL/GenBank/DDBJ databases">
        <authorList>
            <person name="Cubeta M."/>
            <person name="Pakala S."/>
            <person name="Fedorova N."/>
            <person name="Thomas E."/>
            <person name="Dean R."/>
            <person name="Jabaji S."/>
            <person name="Neate S."/>
            <person name="Toda T."/>
            <person name="Tavantzis S."/>
            <person name="Vilgalys R."/>
            <person name="Bharathan N."/>
            <person name="Pakala S."/>
            <person name="Losada L.S."/>
            <person name="Zafar N."/>
            <person name="Nierman W."/>
        </authorList>
    </citation>
    <scope>NUCLEOTIDE SEQUENCE [LARGE SCALE GENOMIC DNA]</scope>
    <source>
        <strain evidence="17 18">123E</strain>
    </source>
</reference>
<dbReference type="Pfam" id="PF08650">
    <property type="entry name" value="DASH_Dad4"/>
    <property type="match status" value="1"/>
</dbReference>
<dbReference type="GO" id="GO:0042729">
    <property type="term" value="C:DASH complex"/>
    <property type="evidence" value="ECO:0007669"/>
    <property type="project" value="InterPro"/>
</dbReference>
<evidence type="ECO:0000256" key="1">
    <source>
        <dbReference type="ARBA" id="ARBA00004123"/>
    </source>
</evidence>
<keyword evidence="15" id="KW-0137">Centromere</keyword>
<sequence length="74" mass="8263">MENPHEERQAMLLARIIKNADKLHEAVMEMNKAVAEINTANEDIVIASELFANYRRNVAYNLTATGTTEASVSE</sequence>
<proteinExistence type="inferred from homology"/>
<evidence type="ECO:0000256" key="13">
    <source>
        <dbReference type="ARBA" id="ARBA00023242"/>
    </source>
</evidence>
<keyword evidence="7" id="KW-0963">Cytoplasm</keyword>
<dbReference type="OrthoDB" id="5516652at2759"/>
<dbReference type="GO" id="GO:0072686">
    <property type="term" value="C:mitotic spindle"/>
    <property type="evidence" value="ECO:0007669"/>
    <property type="project" value="InterPro"/>
</dbReference>
<evidence type="ECO:0000256" key="8">
    <source>
        <dbReference type="ARBA" id="ARBA00022618"/>
    </source>
</evidence>